<dbReference type="Gene3D" id="1.20.1530.20">
    <property type="match status" value="1"/>
</dbReference>
<dbReference type="InterPro" id="IPR004710">
    <property type="entry name" value="Bilac:Na_transpt"/>
</dbReference>
<dbReference type="InterPro" id="IPR002657">
    <property type="entry name" value="BilAc:Na_symport/Acr3"/>
</dbReference>
<dbReference type="Pfam" id="PF01758">
    <property type="entry name" value="SBF"/>
    <property type="match status" value="1"/>
</dbReference>
<dbReference type="Proteomes" id="UP001335729">
    <property type="component" value="Unassembled WGS sequence"/>
</dbReference>
<dbReference type="EMBL" id="JAZDUE010000002">
    <property type="protein sequence ID" value="MEE4021953.1"/>
    <property type="molecule type" value="Genomic_DNA"/>
</dbReference>
<evidence type="ECO:0000313" key="6">
    <source>
        <dbReference type="EMBL" id="MEE4021953.1"/>
    </source>
</evidence>
<dbReference type="InterPro" id="IPR038770">
    <property type="entry name" value="Na+/solute_symporter_sf"/>
</dbReference>
<feature type="transmembrane region" description="Helical" evidence="5">
    <location>
        <begin position="229"/>
        <end position="251"/>
    </location>
</feature>
<sequence length="295" mass="31029">MESSFVAVGLPIALAVIMFGLGLSLTVADFRRVAHNPRAIAVILGCQMLLLPLVAFGLTVVFDLEPYLAVGLMILAASPGGTTSSVYSHLFRGDVALNVTLTAINSLLGLISLPIVVNLALNHFVGSDESVGMQPAKLLQVFAVVLIPVILGMVVRHRRPEFAARADKPVRIVSIVLLIGVVLGALLGEEKAMEYLARVGVVTTLFCVLSLLLGYLVPRVAGLTRGQSIASGFEVGIHNSTLAIAVALTALDNSEMAIAPAVYGILMFPLAALFGFAVRKLTRPREPVGAEGTRA</sequence>
<evidence type="ECO:0000256" key="2">
    <source>
        <dbReference type="ARBA" id="ARBA00022692"/>
    </source>
</evidence>
<keyword evidence="3 5" id="KW-1133">Transmembrane helix</keyword>
<organism evidence="6 7">
    <name type="scientific">Gordonia prachuapensis</name>
    <dbReference type="NCBI Taxonomy" id="3115651"/>
    <lineage>
        <taxon>Bacteria</taxon>
        <taxon>Bacillati</taxon>
        <taxon>Actinomycetota</taxon>
        <taxon>Actinomycetes</taxon>
        <taxon>Mycobacteriales</taxon>
        <taxon>Gordoniaceae</taxon>
        <taxon>Gordonia</taxon>
    </lineage>
</organism>
<protein>
    <submittedName>
        <fullName evidence="6">Bile acid:sodium symporter family protein</fullName>
    </submittedName>
</protein>
<feature type="transmembrane region" description="Helical" evidence="5">
    <location>
        <begin position="39"/>
        <end position="61"/>
    </location>
</feature>
<feature type="transmembrane region" description="Helical" evidence="5">
    <location>
        <begin position="195"/>
        <end position="217"/>
    </location>
</feature>
<accession>A0ABU7MNX3</accession>
<evidence type="ECO:0000313" key="7">
    <source>
        <dbReference type="Proteomes" id="UP001335729"/>
    </source>
</evidence>
<keyword evidence="4 5" id="KW-0472">Membrane</keyword>
<evidence type="ECO:0000256" key="3">
    <source>
        <dbReference type="ARBA" id="ARBA00022989"/>
    </source>
</evidence>
<reference evidence="6 7" key="1">
    <citation type="submission" date="2024-01" db="EMBL/GenBank/DDBJ databases">
        <title>Draft genome sequence of Gordonia sp. PKS22-38.</title>
        <authorList>
            <person name="Suphannarot A."/>
            <person name="Mingma R."/>
        </authorList>
    </citation>
    <scope>NUCLEOTIDE SEQUENCE [LARGE SCALE GENOMIC DNA]</scope>
    <source>
        <strain evidence="6 7">PKS22-38</strain>
    </source>
</reference>
<keyword evidence="2 5" id="KW-0812">Transmembrane</keyword>
<feature type="transmembrane region" description="Helical" evidence="5">
    <location>
        <begin position="257"/>
        <end position="278"/>
    </location>
</feature>
<evidence type="ECO:0000256" key="5">
    <source>
        <dbReference type="SAM" id="Phobius"/>
    </source>
</evidence>
<dbReference type="RefSeq" id="WP_330503280.1">
    <property type="nucleotide sequence ID" value="NZ_JAZDUE010000002.1"/>
</dbReference>
<keyword evidence="7" id="KW-1185">Reference proteome</keyword>
<feature type="transmembrane region" description="Helical" evidence="5">
    <location>
        <begin position="137"/>
        <end position="157"/>
    </location>
</feature>
<feature type="transmembrane region" description="Helical" evidence="5">
    <location>
        <begin position="169"/>
        <end position="189"/>
    </location>
</feature>
<dbReference type="PANTHER" id="PTHR10361:SF24">
    <property type="entry name" value="P3 PROTEIN"/>
    <property type="match status" value="1"/>
</dbReference>
<feature type="transmembrane region" description="Helical" evidence="5">
    <location>
        <begin position="95"/>
        <end position="117"/>
    </location>
</feature>
<proteinExistence type="predicted"/>
<comment type="subcellular location">
    <subcellularLocation>
        <location evidence="1">Membrane</location>
        <topology evidence="1">Multi-pass membrane protein</topology>
    </subcellularLocation>
</comment>
<evidence type="ECO:0000256" key="4">
    <source>
        <dbReference type="ARBA" id="ARBA00023136"/>
    </source>
</evidence>
<feature type="transmembrane region" description="Helical" evidence="5">
    <location>
        <begin position="6"/>
        <end position="27"/>
    </location>
</feature>
<name>A0ABU7MNX3_9ACTN</name>
<evidence type="ECO:0000256" key="1">
    <source>
        <dbReference type="ARBA" id="ARBA00004141"/>
    </source>
</evidence>
<gene>
    <name evidence="6" type="ORF">V1Y59_02590</name>
</gene>
<feature type="transmembrane region" description="Helical" evidence="5">
    <location>
        <begin position="67"/>
        <end position="88"/>
    </location>
</feature>
<comment type="caution">
    <text evidence="6">The sequence shown here is derived from an EMBL/GenBank/DDBJ whole genome shotgun (WGS) entry which is preliminary data.</text>
</comment>
<dbReference type="PANTHER" id="PTHR10361">
    <property type="entry name" value="SODIUM-BILE ACID COTRANSPORTER"/>
    <property type="match status" value="1"/>
</dbReference>